<sequence>MSAELPLKIRVDIRDKWESPKGMIQKSIDDLEKTLGHKIVPEVQWLQLYDALKGVYPDKAQFIPSIARVVNAFYGRLLARVDDDNNSEWTEELLEMLAKKPNSSWLLKLEISAGRCPKVNLKREFSAFTLEIPNAQLPLNAAVESMFDQDLDLLFSSEVGISSSDAAVNDDDWAKVNVRGETTLSSHASTLVPSGIAVTPRIQKLPNIDMLDRPAQLFKSTAPYFLTVDARTIPLVIQGSHQPSLELLAEYLKKWAKTNMGDSLKRPILKVELVESAFVFGVIDGIIIEPSVPMRASVPLNPMLILAFVEGVLGYRETHTTGAHWVFKLEAPLR</sequence>
<dbReference type="AlphaFoldDB" id="A0A8H7XUQ1"/>
<organism evidence="1">
    <name type="scientific">Psilocybe cubensis</name>
    <name type="common">Psychedelic mushroom</name>
    <name type="synonym">Stropharia cubensis</name>
    <dbReference type="NCBI Taxonomy" id="181762"/>
    <lineage>
        <taxon>Eukaryota</taxon>
        <taxon>Fungi</taxon>
        <taxon>Dikarya</taxon>
        <taxon>Basidiomycota</taxon>
        <taxon>Agaricomycotina</taxon>
        <taxon>Agaricomycetes</taxon>
        <taxon>Agaricomycetidae</taxon>
        <taxon>Agaricales</taxon>
        <taxon>Agaricineae</taxon>
        <taxon>Strophariaceae</taxon>
        <taxon>Psilocybe</taxon>
    </lineage>
</organism>
<comment type="caution">
    <text evidence="1">The sequence shown here is derived from an EMBL/GenBank/DDBJ whole genome shotgun (WGS) entry which is preliminary data.</text>
</comment>
<dbReference type="OrthoDB" id="4926491at2759"/>
<evidence type="ECO:0000313" key="1">
    <source>
        <dbReference type="EMBL" id="KAG5168250.1"/>
    </source>
</evidence>
<gene>
    <name evidence="1" type="ORF">JR316_006845</name>
</gene>
<name>A0A8H7XUQ1_PSICU</name>
<protein>
    <submittedName>
        <fullName evidence="1">Uncharacterized protein</fullName>
    </submittedName>
</protein>
<dbReference type="EMBL" id="JAFIQS010000006">
    <property type="protein sequence ID" value="KAG5168250.1"/>
    <property type="molecule type" value="Genomic_DNA"/>
</dbReference>
<proteinExistence type="predicted"/>
<accession>A0A8H7XUQ1</accession>
<reference evidence="1" key="1">
    <citation type="submission" date="2021-02" db="EMBL/GenBank/DDBJ databases">
        <title>Psilocybe cubensis genome.</title>
        <authorList>
            <person name="Mckernan K.J."/>
            <person name="Crawford S."/>
            <person name="Trippe A."/>
            <person name="Kane L.T."/>
            <person name="Mclaughlin S."/>
        </authorList>
    </citation>
    <scope>NUCLEOTIDE SEQUENCE [LARGE SCALE GENOMIC DNA]</scope>
    <source>
        <strain evidence="1">MGC-MH-2018</strain>
    </source>
</reference>